<evidence type="ECO:0000256" key="1">
    <source>
        <dbReference type="SAM" id="SignalP"/>
    </source>
</evidence>
<protein>
    <submittedName>
        <fullName evidence="2">Uncharacterized protein</fullName>
    </submittedName>
</protein>
<keyword evidence="3" id="KW-1185">Reference proteome</keyword>
<dbReference type="Proteomes" id="UP001337655">
    <property type="component" value="Unassembled WGS sequence"/>
</dbReference>
<proteinExistence type="predicted"/>
<name>A0AAV9P8C0_9PEZI</name>
<dbReference type="AlphaFoldDB" id="A0AAV9P8C0"/>
<feature type="signal peptide" evidence="1">
    <location>
        <begin position="1"/>
        <end position="19"/>
    </location>
</feature>
<comment type="caution">
    <text evidence="2">The sequence shown here is derived from an EMBL/GenBank/DDBJ whole genome shotgun (WGS) entry which is preliminary data.</text>
</comment>
<organism evidence="2 3">
    <name type="scientific">Saxophila tyrrhenica</name>
    <dbReference type="NCBI Taxonomy" id="1690608"/>
    <lineage>
        <taxon>Eukaryota</taxon>
        <taxon>Fungi</taxon>
        <taxon>Dikarya</taxon>
        <taxon>Ascomycota</taxon>
        <taxon>Pezizomycotina</taxon>
        <taxon>Dothideomycetes</taxon>
        <taxon>Dothideomycetidae</taxon>
        <taxon>Mycosphaerellales</taxon>
        <taxon>Extremaceae</taxon>
        <taxon>Saxophila</taxon>
    </lineage>
</organism>
<dbReference type="GeneID" id="89928650"/>
<evidence type="ECO:0000313" key="2">
    <source>
        <dbReference type="EMBL" id="KAK5167615.1"/>
    </source>
</evidence>
<evidence type="ECO:0000313" key="3">
    <source>
        <dbReference type="Proteomes" id="UP001337655"/>
    </source>
</evidence>
<keyword evidence="1" id="KW-0732">Signal</keyword>
<accession>A0AAV9P8C0</accession>
<feature type="chain" id="PRO_5043317337" evidence="1">
    <location>
        <begin position="20"/>
        <end position="481"/>
    </location>
</feature>
<sequence>MVRLSLLSLPFLYSITALAAPSVPSLKLKKYVDALPLEFNFNPVISAYWTGLPHHRRTPFAVSADGKTGFLAYLDASGTDVHLQHIDMRTMKEKGRTVTIPNVKEAGGLVAQSHGFALLGNEAIPSSVANAPPGGTPVPAIYRYQNGKQQWKTFVAGPGVHADDGLSMAPDMNGDLVYSEKSGLYGAYFVVTDYTGFAEGHFGDSIQYVDDSGKLKTIEGASSAWGCSHNTGIAFEAADEPPYASICAEDQGAIWLNSKTLGMSNTGVKISNENTTNGGSGEPMGGMSGSYSALARFTNSDSYIFAWVSRGAVDLSGNDWMGEGYTHSLPRTEGRRTAIAILSDKYTKVGPQATSQVGAANGDSQVNWVAPTGGDSNNAHVAVFDDTYALVTWEEIANPSCDFVAMGCSGAFSGTYFQLVNKAGKMIGKPLKSMDTYVAGDMVTMPDGRICWPYVNMAWKLDGPVDGGSAKKMSFACMSLA</sequence>
<dbReference type="EMBL" id="JAVRRT010000011">
    <property type="protein sequence ID" value="KAK5167615.1"/>
    <property type="molecule type" value="Genomic_DNA"/>
</dbReference>
<reference evidence="2 3" key="1">
    <citation type="submission" date="2023-08" db="EMBL/GenBank/DDBJ databases">
        <title>Black Yeasts Isolated from many extreme environments.</title>
        <authorList>
            <person name="Coleine C."/>
            <person name="Stajich J.E."/>
            <person name="Selbmann L."/>
        </authorList>
    </citation>
    <scope>NUCLEOTIDE SEQUENCE [LARGE SCALE GENOMIC DNA]</scope>
    <source>
        <strain evidence="2 3">CCFEE 5935</strain>
    </source>
</reference>
<dbReference type="RefSeq" id="XP_064657321.1">
    <property type="nucleotide sequence ID" value="XM_064804551.1"/>
</dbReference>
<gene>
    <name evidence="2" type="ORF">LTR77_007314</name>
</gene>